<feature type="transmembrane region" description="Helical" evidence="1">
    <location>
        <begin position="174"/>
        <end position="195"/>
    </location>
</feature>
<accession>A0ABN3ASL7</accession>
<dbReference type="Proteomes" id="UP001501599">
    <property type="component" value="Unassembled WGS sequence"/>
</dbReference>
<keyword evidence="1" id="KW-1133">Transmembrane helix</keyword>
<keyword evidence="4" id="KW-1185">Reference proteome</keyword>
<evidence type="ECO:0000256" key="1">
    <source>
        <dbReference type="SAM" id="Phobius"/>
    </source>
</evidence>
<gene>
    <name evidence="3" type="ORF">GCM10009846_19720</name>
</gene>
<keyword evidence="1" id="KW-0472">Membrane</keyword>
<feature type="signal peptide" evidence="2">
    <location>
        <begin position="1"/>
        <end position="23"/>
    </location>
</feature>
<comment type="caution">
    <text evidence="3">The sequence shown here is derived from an EMBL/GenBank/DDBJ whole genome shotgun (WGS) entry which is preliminary data.</text>
</comment>
<protein>
    <recommendedName>
        <fullName evidence="5">Gram-positive cocci surface proteins LPxTG domain-containing protein</fullName>
    </recommendedName>
</protein>
<evidence type="ECO:0000313" key="4">
    <source>
        <dbReference type="Proteomes" id="UP001501599"/>
    </source>
</evidence>
<organism evidence="3 4">
    <name type="scientific">Agrococcus versicolor</name>
    <dbReference type="NCBI Taxonomy" id="501482"/>
    <lineage>
        <taxon>Bacteria</taxon>
        <taxon>Bacillati</taxon>
        <taxon>Actinomycetota</taxon>
        <taxon>Actinomycetes</taxon>
        <taxon>Micrococcales</taxon>
        <taxon>Microbacteriaceae</taxon>
        <taxon>Agrococcus</taxon>
    </lineage>
</organism>
<sequence length="204" mass="20429">MRAVGLLVLSAGLALVAAAPANAAPSTEVIQGEVIRLESVQDAAAMATMDLGRPVAWDVGVTAARSDGTIELSLAVAATPNAYAATVRWCSAPWSETGCAAGATPVVEATLVDGAIELGAQSAAETRWYRIDVELIQRIGGATAAIDFRASGAGETVESGGEASLPTTGQDSGVVAAFGLAIVAIATGIVVAAVARRARERALT</sequence>
<evidence type="ECO:0000256" key="2">
    <source>
        <dbReference type="SAM" id="SignalP"/>
    </source>
</evidence>
<evidence type="ECO:0008006" key="5">
    <source>
        <dbReference type="Google" id="ProtNLM"/>
    </source>
</evidence>
<dbReference type="RefSeq" id="WP_344343111.1">
    <property type="nucleotide sequence ID" value="NZ_BAAAQT010000006.1"/>
</dbReference>
<keyword evidence="2" id="KW-0732">Signal</keyword>
<reference evidence="3 4" key="1">
    <citation type="journal article" date="2019" name="Int. J. Syst. Evol. Microbiol.">
        <title>The Global Catalogue of Microorganisms (GCM) 10K type strain sequencing project: providing services to taxonomists for standard genome sequencing and annotation.</title>
        <authorList>
            <consortium name="The Broad Institute Genomics Platform"/>
            <consortium name="The Broad Institute Genome Sequencing Center for Infectious Disease"/>
            <person name="Wu L."/>
            <person name="Ma J."/>
        </authorList>
    </citation>
    <scope>NUCLEOTIDE SEQUENCE [LARGE SCALE GENOMIC DNA]</scope>
    <source>
        <strain evidence="3 4">JCM 16026</strain>
    </source>
</reference>
<dbReference type="EMBL" id="BAAAQT010000006">
    <property type="protein sequence ID" value="GAA2174300.1"/>
    <property type="molecule type" value="Genomic_DNA"/>
</dbReference>
<evidence type="ECO:0000313" key="3">
    <source>
        <dbReference type="EMBL" id="GAA2174300.1"/>
    </source>
</evidence>
<keyword evidence="1" id="KW-0812">Transmembrane</keyword>
<feature type="chain" id="PRO_5047395501" description="Gram-positive cocci surface proteins LPxTG domain-containing protein" evidence="2">
    <location>
        <begin position="24"/>
        <end position="204"/>
    </location>
</feature>
<name>A0ABN3ASL7_9MICO</name>
<proteinExistence type="predicted"/>